<dbReference type="AlphaFoldDB" id="A0A830ENP5"/>
<dbReference type="OrthoDB" id="7994at2157"/>
<protein>
    <submittedName>
        <fullName evidence="3">RNA 3'-phosphate cyclase</fullName>
    </submittedName>
</protein>
<proteinExistence type="predicted"/>
<dbReference type="PANTHER" id="PTHR11096">
    <property type="entry name" value="RNA 3' TERMINAL PHOSPHATE CYCLASE"/>
    <property type="match status" value="1"/>
</dbReference>
<dbReference type="PROSITE" id="PS01287">
    <property type="entry name" value="RTC"/>
    <property type="match status" value="1"/>
</dbReference>
<dbReference type="PANTHER" id="PTHR11096:SF0">
    <property type="entry name" value="RNA 3'-TERMINAL PHOSPHATE CYCLASE"/>
    <property type="match status" value="1"/>
</dbReference>
<feature type="domain" description="RNA 3'-terminal phosphate cyclase" evidence="2">
    <location>
        <begin position="9"/>
        <end position="349"/>
    </location>
</feature>
<dbReference type="GO" id="GO:0006396">
    <property type="term" value="P:RNA processing"/>
    <property type="evidence" value="ECO:0007669"/>
    <property type="project" value="InterPro"/>
</dbReference>
<dbReference type="Gene3D" id="3.30.360.20">
    <property type="entry name" value="RNA 3'-terminal phosphate cyclase, insert domain"/>
    <property type="match status" value="1"/>
</dbReference>
<feature type="region of interest" description="Disordered" evidence="1">
    <location>
        <begin position="184"/>
        <end position="207"/>
    </location>
</feature>
<dbReference type="SUPFAM" id="SSF55205">
    <property type="entry name" value="EPT/RTPC-like"/>
    <property type="match status" value="1"/>
</dbReference>
<sequence length="370" mass="37603">MIDLDGSDGGGQLVRTALTLSALDREAFRMERVRGNRSNPGLKRQHLACVKTVAALTDADIEGAAIGSETLRFEPTAGPDATDAPDEVAVDIRTAGSVTLVADTLLPLATRIDGPVRADLTGGTDVQWSPSTDYLRRVKLPLLRGFGLDADVAVERRGFFPAGGGELAVAVQPSSLEPIEFGEREGATPDRDAPGIDAPSSAPDASVHAVAATDLDGGDTADELADAAVTELHDRGIDGAATAATASVDADSPGSVLTVAVGEPPGPGGETGSPASRAGFVGYGGADDHPPSLAESVADAVERWLATGAPVDAHLADQLVVWVALAGGAVPIPRLTDHVRTNVDLVSEFGYDVSIADRGGTPTVVSSGDG</sequence>
<dbReference type="EMBL" id="BMOC01000001">
    <property type="protein sequence ID" value="GGI94738.1"/>
    <property type="molecule type" value="Genomic_DNA"/>
</dbReference>
<dbReference type="Proteomes" id="UP000653099">
    <property type="component" value="Unassembled WGS sequence"/>
</dbReference>
<dbReference type="GO" id="GO:0003963">
    <property type="term" value="F:RNA-3'-phosphate cyclase activity"/>
    <property type="evidence" value="ECO:0007669"/>
    <property type="project" value="TreeGrafter"/>
</dbReference>
<dbReference type="InterPro" id="IPR023797">
    <property type="entry name" value="RNA3'_phos_cyclase_dom"/>
</dbReference>
<feature type="compositionally biased region" description="Basic and acidic residues" evidence="1">
    <location>
        <begin position="184"/>
        <end position="194"/>
    </location>
</feature>
<dbReference type="InterPro" id="IPR013792">
    <property type="entry name" value="RNA3'P_cycl/enolpyr_Trfase_a/b"/>
</dbReference>
<keyword evidence="4" id="KW-1185">Reference proteome</keyword>
<dbReference type="InterPro" id="IPR000228">
    <property type="entry name" value="RNA3'_term_phos_cyc"/>
</dbReference>
<dbReference type="InterPro" id="IPR036553">
    <property type="entry name" value="RPTC_insert"/>
</dbReference>
<organism evidence="3 4">
    <name type="scientific">Halobellus salinus</name>
    <dbReference type="NCBI Taxonomy" id="931585"/>
    <lineage>
        <taxon>Archaea</taxon>
        <taxon>Methanobacteriati</taxon>
        <taxon>Methanobacteriota</taxon>
        <taxon>Stenosarchaea group</taxon>
        <taxon>Halobacteria</taxon>
        <taxon>Halobacteriales</taxon>
        <taxon>Haloferacaceae</taxon>
        <taxon>Halobellus</taxon>
    </lineage>
</organism>
<evidence type="ECO:0000259" key="2">
    <source>
        <dbReference type="Pfam" id="PF01137"/>
    </source>
</evidence>
<dbReference type="Gene3D" id="3.65.10.20">
    <property type="entry name" value="RNA 3'-terminal phosphate cyclase domain"/>
    <property type="match status" value="1"/>
</dbReference>
<comment type="caution">
    <text evidence="3">The sequence shown here is derived from an EMBL/GenBank/DDBJ whole genome shotgun (WGS) entry which is preliminary data.</text>
</comment>
<dbReference type="InterPro" id="IPR037136">
    <property type="entry name" value="RNA3'_phos_cyclase_dom_sf"/>
</dbReference>
<gene>
    <name evidence="3" type="ORF">GCM10008995_01210</name>
</gene>
<reference evidence="3" key="1">
    <citation type="journal article" date="2014" name="Int. J. Syst. Evol. Microbiol.">
        <title>Complete genome sequence of Corynebacterium casei LMG S-19264T (=DSM 44701T), isolated from a smear-ripened cheese.</title>
        <authorList>
            <consortium name="US DOE Joint Genome Institute (JGI-PGF)"/>
            <person name="Walter F."/>
            <person name="Albersmeier A."/>
            <person name="Kalinowski J."/>
            <person name="Ruckert C."/>
        </authorList>
    </citation>
    <scope>NUCLEOTIDE SEQUENCE</scope>
    <source>
        <strain evidence="3">JCM 14359</strain>
    </source>
</reference>
<dbReference type="InterPro" id="IPR020719">
    <property type="entry name" value="RNA3'_term_phos_cycl-like_CS"/>
</dbReference>
<name>A0A830ENP5_9EURY</name>
<dbReference type="RefSeq" id="WP_188785404.1">
    <property type="nucleotide sequence ID" value="NZ_BMOC01000001.1"/>
</dbReference>
<accession>A0A830ENP5</accession>
<evidence type="ECO:0000313" key="4">
    <source>
        <dbReference type="Proteomes" id="UP000653099"/>
    </source>
</evidence>
<evidence type="ECO:0000256" key="1">
    <source>
        <dbReference type="SAM" id="MobiDB-lite"/>
    </source>
</evidence>
<reference evidence="3" key="2">
    <citation type="submission" date="2020-09" db="EMBL/GenBank/DDBJ databases">
        <authorList>
            <person name="Sun Q."/>
            <person name="Ohkuma M."/>
        </authorList>
    </citation>
    <scope>NUCLEOTIDE SEQUENCE</scope>
    <source>
        <strain evidence="3">JCM 14359</strain>
    </source>
</reference>
<evidence type="ECO:0000313" key="3">
    <source>
        <dbReference type="EMBL" id="GGI94738.1"/>
    </source>
</evidence>
<dbReference type="Pfam" id="PF01137">
    <property type="entry name" value="RTC"/>
    <property type="match status" value="1"/>
</dbReference>
<feature type="region of interest" description="Disordered" evidence="1">
    <location>
        <begin position="261"/>
        <end position="287"/>
    </location>
</feature>